<proteinExistence type="predicted"/>
<sequence length="55" mass="6416">MKEDDFGEIEISINEDNLVTRLEKLTVFMKSLSEDISKNDTEPVLEKVLIQKKVY</sequence>
<evidence type="ECO:0000313" key="2">
    <source>
        <dbReference type="Proteomes" id="UP000016927"/>
    </source>
</evidence>
<organism evidence="1 2">
    <name type="scientific">Nosema bombycis (strain CQ1 / CVCC 102059)</name>
    <name type="common">Microsporidian parasite</name>
    <name type="synonym">Pebrine of silkworm</name>
    <dbReference type="NCBI Taxonomy" id="578461"/>
    <lineage>
        <taxon>Eukaryota</taxon>
        <taxon>Fungi</taxon>
        <taxon>Fungi incertae sedis</taxon>
        <taxon>Microsporidia</taxon>
        <taxon>Nosematidae</taxon>
        <taxon>Nosema</taxon>
    </lineage>
</organism>
<keyword evidence="2" id="KW-1185">Reference proteome</keyword>
<dbReference type="OrthoDB" id="2199595at2759"/>
<dbReference type="VEuPathDB" id="MicrosporidiaDB:NBO_13g0043"/>
<dbReference type="Proteomes" id="UP000016927">
    <property type="component" value="Unassembled WGS sequence"/>
</dbReference>
<accession>R0KVI0</accession>
<protein>
    <submittedName>
        <fullName evidence="1">Uncharacterized protein</fullName>
    </submittedName>
</protein>
<name>R0KVI0_NOSB1</name>
<dbReference type="HOGENOM" id="CLU_3032957_0_0_1"/>
<evidence type="ECO:0000313" key="1">
    <source>
        <dbReference type="EMBL" id="EOB14866.1"/>
    </source>
</evidence>
<reference evidence="1 2" key="1">
    <citation type="journal article" date="2013" name="BMC Genomics">
        <title>Comparative genomics of parasitic silkworm microsporidia reveal an association between genome expansion and host adaptation.</title>
        <authorList>
            <person name="Pan G."/>
            <person name="Xu J."/>
            <person name="Li T."/>
            <person name="Xia Q."/>
            <person name="Liu S.L."/>
            <person name="Zhang G."/>
            <person name="Li S."/>
            <person name="Li C."/>
            <person name="Liu H."/>
            <person name="Yang L."/>
            <person name="Liu T."/>
            <person name="Zhang X."/>
            <person name="Wu Z."/>
            <person name="Fan W."/>
            <person name="Dang X."/>
            <person name="Xiang H."/>
            <person name="Tao M."/>
            <person name="Li Y."/>
            <person name="Hu J."/>
            <person name="Li Z."/>
            <person name="Lin L."/>
            <person name="Luo J."/>
            <person name="Geng L."/>
            <person name="Wang L."/>
            <person name="Long M."/>
            <person name="Wan Y."/>
            <person name="He N."/>
            <person name="Zhang Z."/>
            <person name="Lu C."/>
            <person name="Keeling P.J."/>
            <person name="Wang J."/>
            <person name="Xiang Z."/>
            <person name="Zhou Z."/>
        </authorList>
    </citation>
    <scope>NUCLEOTIDE SEQUENCE [LARGE SCALE GENOMIC DNA]</scope>
    <source>
        <strain evidence="2">CQ1 / CVCC 102059</strain>
    </source>
</reference>
<dbReference type="EMBL" id="KB908921">
    <property type="protein sequence ID" value="EOB14866.1"/>
    <property type="molecule type" value="Genomic_DNA"/>
</dbReference>
<dbReference type="AlphaFoldDB" id="R0KVI0"/>
<gene>
    <name evidence="1" type="ORF">NBO_13g0043</name>
</gene>